<keyword evidence="3" id="KW-0520">NAD</keyword>
<dbReference type="RefSeq" id="WP_120703040.1">
    <property type="nucleotide sequence ID" value="NZ_CP032694.1"/>
</dbReference>
<keyword evidence="4" id="KW-0443">Lipid metabolism</keyword>
<comment type="similarity">
    <text evidence="1">Belongs to the short-chain dehydrogenases/reductases (SDR) family.</text>
</comment>
<dbReference type="PRINTS" id="PR00081">
    <property type="entry name" value="GDHRDH"/>
</dbReference>
<gene>
    <name evidence="6" type="ORF">CCGE525_03295</name>
</gene>
<reference evidence="6 7" key="1">
    <citation type="submission" date="2018-10" db="EMBL/GenBank/DDBJ databases">
        <title>Rhizobium etli, R. leguminosarum and a new Rhizobium genospecies from Phaseolus dumosus.</title>
        <authorList>
            <person name="Ramirez-Puebla S.T."/>
            <person name="Rogel-Hernandez M.A."/>
            <person name="Guerrero G."/>
            <person name="Ormeno-Orrillo E."/>
            <person name="Martinez-Romero J.C."/>
            <person name="Negrete-Yankelevich S."/>
            <person name="Martinez-Romero E."/>
        </authorList>
    </citation>
    <scope>NUCLEOTIDE SEQUENCE [LARGE SCALE GENOMIC DNA]</scope>
    <source>
        <strain evidence="6 7">CCGE525</strain>
    </source>
</reference>
<keyword evidence="2" id="KW-0560">Oxidoreductase</keyword>
<keyword evidence="7" id="KW-1185">Reference proteome</keyword>
<evidence type="ECO:0000256" key="3">
    <source>
        <dbReference type="ARBA" id="ARBA00023027"/>
    </source>
</evidence>
<dbReference type="EMBL" id="CP032694">
    <property type="protein sequence ID" value="AYG57949.1"/>
    <property type="molecule type" value="Genomic_DNA"/>
</dbReference>
<dbReference type="Proteomes" id="UP000282195">
    <property type="component" value="Chromosome"/>
</dbReference>
<dbReference type="AlphaFoldDB" id="A0A387FHG6"/>
<dbReference type="PRINTS" id="PR00080">
    <property type="entry name" value="SDRFAMILY"/>
</dbReference>
<dbReference type="Gene3D" id="3.40.50.720">
    <property type="entry name" value="NAD(P)-binding Rossmann-like Domain"/>
    <property type="match status" value="1"/>
</dbReference>
<dbReference type="PANTHER" id="PTHR43180">
    <property type="entry name" value="3-OXOACYL-(ACYL-CARRIER-PROTEIN) REDUCTASE (AFU_ORTHOLOGUE AFUA_6G11210)"/>
    <property type="match status" value="1"/>
</dbReference>
<evidence type="ECO:0000256" key="2">
    <source>
        <dbReference type="ARBA" id="ARBA00023002"/>
    </source>
</evidence>
<accession>A0A387FHG6</accession>
<dbReference type="Pfam" id="PF13561">
    <property type="entry name" value="adh_short_C2"/>
    <property type="match status" value="1"/>
</dbReference>
<sequence length="246" mass="25950">MGRLDGKVALISGAARGMGAEEARLFAAEGAKVVLADMIHDQGRKLAEEIGGLYVPLNVASEADWNDAIAAIEKNFGAMQILVNNAAILRRAPIEECSLGMFEEVIAVNQTGVFLGMKAAVRLMKNTGGSIVNISSTAGIRGPANNVAYVASKFAVRGMTKVAANEFAKYGIRVNSVHPGLIETPMIDPFLDQEAIDAFAARQLINRLGTAREVAEMVLFLASDASAYSTGAEFICDGGVTTGNRQ</sequence>
<proteinExistence type="inferred from homology"/>
<dbReference type="PANTHER" id="PTHR43180:SF28">
    <property type="entry name" value="NAD(P)-BINDING ROSSMANN-FOLD SUPERFAMILY PROTEIN"/>
    <property type="match status" value="1"/>
</dbReference>
<name>A0A387FHG6_9HYPH</name>
<evidence type="ECO:0000256" key="5">
    <source>
        <dbReference type="ARBA" id="ARBA00023221"/>
    </source>
</evidence>
<dbReference type="OrthoDB" id="9792355at2"/>
<dbReference type="FunFam" id="3.40.50.720:FF:000084">
    <property type="entry name" value="Short-chain dehydrogenase reductase"/>
    <property type="match status" value="1"/>
</dbReference>
<dbReference type="PROSITE" id="PS00061">
    <property type="entry name" value="ADH_SHORT"/>
    <property type="match status" value="1"/>
</dbReference>
<dbReference type="GO" id="GO:0016491">
    <property type="term" value="F:oxidoreductase activity"/>
    <property type="evidence" value="ECO:0007669"/>
    <property type="project" value="UniProtKB-KW"/>
</dbReference>
<dbReference type="InterPro" id="IPR002347">
    <property type="entry name" value="SDR_fam"/>
</dbReference>
<evidence type="ECO:0000313" key="6">
    <source>
        <dbReference type="EMBL" id="AYG57949.1"/>
    </source>
</evidence>
<dbReference type="InterPro" id="IPR036291">
    <property type="entry name" value="NAD(P)-bd_dom_sf"/>
</dbReference>
<dbReference type="KEGG" id="rjg:CCGE525_03295"/>
<organism evidence="6 7">
    <name type="scientific">Rhizobium jaguaris</name>
    <dbReference type="NCBI Taxonomy" id="1312183"/>
    <lineage>
        <taxon>Bacteria</taxon>
        <taxon>Pseudomonadati</taxon>
        <taxon>Pseudomonadota</taxon>
        <taxon>Alphaproteobacteria</taxon>
        <taxon>Hyphomicrobiales</taxon>
        <taxon>Rhizobiaceae</taxon>
        <taxon>Rhizobium/Agrobacterium group</taxon>
        <taxon>Rhizobium</taxon>
    </lineage>
</organism>
<dbReference type="GO" id="GO:0008202">
    <property type="term" value="P:steroid metabolic process"/>
    <property type="evidence" value="ECO:0007669"/>
    <property type="project" value="UniProtKB-KW"/>
</dbReference>
<evidence type="ECO:0000256" key="4">
    <source>
        <dbReference type="ARBA" id="ARBA00023098"/>
    </source>
</evidence>
<dbReference type="SUPFAM" id="SSF51735">
    <property type="entry name" value="NAD(P)-binding Rossmann-fold domains"/>
    <property type="match status" value="1"/>
</dbReference>
<protein>
    <submittedName>
        <fullName evidence="6">SDR family oxidoreductase</fullName>
    </submittedName>
</protein>
<keyword evidence="5" id="KW-0753">Steroid metabolism</keyword>
<evidence type="ECO:0000313" key="7">
    <source>
        <dbReference type="Proteomes" id="UP000282195"/>
    </source>
</evidence>
<dbReference type="InterPro" id="IPR020904">
    <property type="entry name" value="Sc_DH/Rdtase_CS"/>
</dbReference>
<evidence type="ECO:0000256" key="1">
    <source>
        <dbReference type="ARBA" id="ARBA00006484"/>
    </source>
</evidence>